<feature type="domain" description="Ketoreductase" evidence="4">
    <location>
        <begin position="12"/>
        <end position="219"/>
    </location>
</feature>
<dbReference type="Gene3D" id="3.40.50.720">
    <property type="entry name" value="NAD(P)-binding Rossmann-like Domain"/>
    <property type="match status" value="1"/>
</dbReference>
<dbReference type="InterPro" id="IPR003560">
    <property type="entry name" value="DHB_DH"/>
</dbReference>
<accession>A0ABV7WJ86</accession>
<dbReference type="CDD" id="cd05233">
    <property type="entry name" value="SDR_c"/>
    <property type="match status" value="1"/>
</dbReference>
<feature type="region of interest" description="Disordered" evidence="3">
    <location>
        <begin position="189"/>
        <end position="209"/>
    </location>
</feature>
<dbReference type="SMART" id="SM00822">
    <property type="entry name" value="PKS_KR"/>
    <property type="match status" value="1"/>
</dbReference>
<evidence type="ECO:0000313" key="6">
    <source>
        <dbReference type="Proteomes" id="UP001595685"/>
    </source>
</evidence>
<keyword evidence="6" id="KW-1185">Reference proteome</keyword>
<gene>
    <name evidence="5" type="ORF">ACFOLH_13145</name>
</gene>
<evidence type="ECO:0000256" key="3">
    <source>
        <dbReference type="SAM" id="MobiDB-lite"/>
    </source>
</evidence>
<protein>
    <submittedName>
        <fullName evidence="5">SDR family NAD(P)-dependent oxidoreductase</fullName>
        <ecNumber evidence="5">1.-.-.-</ecNumber>
    </submittedName>
</protein>
<keyword evidence="2 5" id="KW-0560">Oxidoreductase</keyword>
<evidence type="ECO:0000259" key="4">
    <source>
        <dbReference type="SMART" id="SM00822"/>
    </source>
</evidence>
<organism evidence="5 6">
    <name type="scientific">Aquipuribacter hungaricus</name>
    <dbReference type="NCBI Taxonomy" id="545624"/>
    <lineage>
        <taxon>Bacteria</taxon>
        <taxon>Bacillati</taxon>
        <taxon>Actinomycetota</taxon>
        <taxon>Actinomycetes</taxon>
        <taxon>Micrococcales</taxon>
        <taxon>Intrasporangiaceae</taxon>
        <taxon>Aquipuribacter</taxon>
    </lineage>
</organism>
<evidence type="ECO:0000256" key="2">
    <source>
        <dbReference type="ARBA" id="ARBA00023002"/>
    </source>
</evidence>
<dbReference type="GO" id="GO:0016491">
    <property type="term" value="F:oxidoreductase activity"/>
    <property type="evidence" value="ECO:0007669"/>
    <property type="project" value="UniProtKB-KW"/>
</dbReference>
<sequence>MPADTAVDLSGRSVLVTGAAGGLGRLVSRGLADAGARLTLVGRDEERLRALGIDGAATASVDLTTPDGPARAVQAALDAHGSLAGVVHAAGVVAFGPVAEVDDDTVDELFLVNALAPLRLLRAASAPLTEAAAETGDAFLVTISGVVAEKPTAHMAAYSASKAASWALAAAASGELRRAKVRVVDARPPHTETGLATRPVAGSAPRLPQGLRPEQVADRIVAAILAGERDLPTSAFGG</sequence>
<dbReference type="RefSeq" id="WP_340288628.1">
    <property type="nucleotide sequence ID" value="NZ_JBBEOI010000002.1"/>
</dbReference>
<dbReference type="PRINTS" id="PR01397">
    <property type="entry name" value="DHBDHDRGNASE"/>
</dbReference>
<dbReference type="Pfam" id="PF00106">
    <property type="entry name" value="adh_short"/>
    <property type="match status" value="1"/>
</dbReference>
<evidence type="ECO:0000256" key="1">
    <source>
        <dbReference type="ARBA" id="ARBA00006484"/>
    </source>
</evidence>
<dbReference type="InterPro" id="IPR002347">
    <property type="entry name" value="SDR_fam"/>
</dbReference>
<dbReference type="PANTHER" id="PTHR44196">
    <property type="entry name" value="DEHYDROGENASE/REDUCTASE SDR FAMILY MEMBER 7B"/>
    <property type="match status" value="1"/>
</dbReference>
<dbReference type="InterPro" id="IPR036291">
    <property type="entry name" value="NAD(P)-bd_dom_sf"/>
</dbReference>
<evidence type="ECO:0000313" key="5">
    <source>
        <dbReference type="EMBL" id="MFC3689288.1"/>
    </source>
</evidence>
<dbReference type="SUPFAM" id="SSF51735">
    <property type="entry name" value="NAD(P)-binding Rossmann-fold domains"/>
    <property type="match status" value="1"/>
</dbReference>
<comment type="similarity">
    <text evidence="1">Belongs to the short-chain dehydrogenases/reductases (SDR) family.</text>
</comment>
<dbReference type="InterPro" id="IPR057326">
    <property type="entry name" value="KR_dom"/>
</dbReference>
<comment type="caution">
    <text evidence="5">The sequence shown here is derived from an EMBL/GenBank/DDBJ whole genome shotgun (WGS) entry which is preliminary data.</text>
</comment>
<name>A0ABV7WJ86_9MICO</name>
<dbReference type="PANTHER" id="PTHR44196:SF1">
    <property type="entry name" value="DEHYDROGENASE_REDUCTASE SDR FAMILY MEMBER 7B"/>
    <property type="match status" value="1"/>
</dbReference>
<dbReference type="Proteomes" id="UP001595685">
    <property type="component" value="Unassembled WGS sequence"/>
</dbReference>
<reference evidence="6" key="1">
    <citation type="journal article" date="2019" name="Int. J. Syst. Evol. Microbiol.">
        <title>The Global Catalogue of Microorganisms (GCM) 10K type strain sequencing project: providing services to taxonomists for standard genome sequencing and annotation.</title>
        <authorList>
            <consortium name="The Broad Institute Genomics Platform"/>
            <consortium name="The Broad Institute Genome Sequencing Center for Infectious Disease"/>
            <person name="Wu L."/>
            <person name="Ma J."/>
        </authorList>
    </citation>
    <scope>NUCLEOTIDE SEQUENCE [LARGE SCALE GENOMIC DNA]</scope>
    <source>
        <strain evidence="6">NCAIM B.02333</strain>
    </source>
</reference>
<proteinExistence type="inferred from homology"/>
<dbReference type="EMBL" id="JBHRWW010000008">
    <property type="protein sequence ID" value="MFC3689288.1"/>
    <property type="molecule type" value="Genomic_DNA"/>
</dbReference>
<dbReference type="EC" id="1.-.-.-" evidence="5"/>